<dbReference type="InterPro" id="IPR004710">
    <property type="entry name" value="Bilac:Na_transpt"/>
</dbReference>
<proteinExistence type="predicted"/>
<keyword evidence="3 5" id="KW-1133">Transmembrane helix</keyword>
<dbReference type="Pfam" id="PF01758">
    <property type="entry name" value="SBF"/>
    <property type="match status" value="1"/>
</dbReference>
<feature type="transmembrane region" description="Helical" evidence="5">
    <location>
        <begin position="233"/>
        <end position="256"/>
    </location>
</feature>
<feature type="transmembrane region" description="Helical" evidence="5">
    <location>
        <begin position="138"/>
        <end position="159"/>
    </location>
</feature>
<evidence type="ECO:0000313" key="6">
    <source>
        <dbReference type="EMBL" id="SDI14761.1"/>
    </source>
</evidence>
<feature type="transmembrane region" description="Helical" evidence="5">
    <location>
        <begin position="69"/>
        <end position="89"/>
    </location>
</feature>
<feature type="transmembrane region" description="Helical" evidence="5">
    <location>
        <begin position="180"/>
        <end position="198"/>
    </location>
</feature>
<dbReference type="Proteomes" id="UP000199492">
    <property type="component" value="Unassembled WGS sequence"/>
</dbReference>
<keyword evidence="4 5" id="KW-0472">Membrane</keyword>
<name>A0A1G8I7P3_9FLAO</name>
<feature type="transmembrane region" description="Helical" evidence="5">
    <location>
        <begin position="42"/>
        <end position="63"/>
    </location>
</feature>
<feature type="transmembrane region" description="Helical" evidence="5">
    <location>
        <begin position="204"/>
        <end position="221"/>
    </location>
</feature>
<keyword evidence="2 5" id="KW-0812">Transmembrane</keyword>
<sequence>MSIAELLSNIFLPLSLAIIMLGMGMTLTPIDFTRLVKYPKAVLIGLINQLVLLPLIGFSLAIAFNLSPIMAVGLIILATCPGGPTSNLITQVCKGNIALSVTLTAITSFVSIVTIPFILAFALNYFGTDEATTIKLPIFDTIIQIMGITVIPISIGMLIRKYKIEFALRMKKPMRIASTVIFILVFIAVILANFDILTTAMREVGLVTLLLNIITMGLGYLTARLFKLKLKNIISITVESGIQNGTLAFVIATSLLHNVEMGIPTGAYAIWMFITGGILMWQLGKRPEVDSE</sequence>
<dbReference type="AlphaFoldDB" id="A0A1G8I7P3"/>
<dbReference type="PANTHER" id="PTHR10361:SF24">
    <property type="entry name" value="P3 PROTEIN"/>
    <property type="match status" value="1"/>
</dbReference>
<gene>
    <name evidence="6" type="ORF">SAMN04489796_107156</name>
</gene>
<dbReference type="OrthoDB" id="9806785at2"/>
<evidence type="ECO:0000256" key="5">
    <source>
        <dbReference type="SAM" id="Phobius"/>
    </source>
</evidence>
<protein>
    <submittedName>
        <fullName evidence="6">Bile acid:Na+ symporter, BASS family</fullName>
    </submittedName>
</protein>
<keyword evidence="7" id="KW-1185">Reference proteome</keyword>
<organism evidence="6 7">
    <name type="scientific">Winogradskyella thalassocola</name>
    <dbReference type="NCBI Taxonomy" id="262004"/>
    <lineage>
        <taxon>Bacteria</taxon>
        <taxon>Pseudomonadati</taxon>
        <taxon>Bacteroidota</taxon>
        <taxon>Flavobacteriia</taxon>
        <taxon>Flavobacteriales</taxon>
        <taxon>Flavobacteriaceae</taxon>
        <taxon>Winogradskyella</taxon>
    </lineage>
</organism>
<dbReference type="InterPro" id="IPR038770">
    <property type="entry name" value="Na+/solute_symporter_sf"/>
</dbReference>
<evidence type="ECO:0000256" key="1">
    <source>
        <dbReference type="ARBA" id="ARBA00004141"/>
    </source>
</evidence>
<dbReference type="RefSeq" id="WP_092469557.1">
    <property type="nucleotide sequence ID" value="NZ_FNCZ01000007.1"/>
</dbReference>
<evidence type="ECO:0000256" key="3">
    <source>
        <dbReference type="ARBA" id="ARBA00022989"/>
    </source>
</evidence>
<feature type="transmembrane region" description="Helical" evidence="5">
    <location>
        <begin position="101"/>
        <end position="126"/>
    </location>
</feature>
<dbReference type="PANTHER" id="PTHR10361">
    <property type="entry name" value="SODIUM-BILE ACID COTRANSPORTER"/>
    <property type="match status" value="1"/>
</dbReference>
<reference evidence="7" key="1">
    <citation type="submission" date="2016-10" db="EMBL/GenBank/DDBJ databases">
        <authorList>
            <person name="Varghese N."/>
            <person name="Submissions S."/>
        </authorList>
    </citation>
    <scope>NUCLEOTIDE SEQUENCE [LARGE SCALE GENOMIC DNA]</scope>
    <source>
        <strain evidence="7">DSM 15363</strain>
    </source>
</reference>
<dbReference type="InterPro" id="IPR002657">
    <property type="entry name" value="BilAc:Na_symport/Acr3"/>
</dbReference>
<comment type="subcellular location">
    <subcellularLocation>
        <location evidence="1">Membrane</location>
        <topology evidence="1">Multi-pass membrane protein</topology>
    </subcellularLocation>
</comment>
<feature type="transmembrane region" description="Helical" evidence="5">
    <location>
        <begin position="6"/>
        <end position="30"/>
    </location>
</feature>
<dbReference type="Gene3D" id="1.20.1530.20">
    <property type="match status" value="1"/>
</dbReference>
<feature type="transmembrane region" description="Helical" evidence="5">
    <location>
        <begin position="262"/>
        <end position="281"/>
    </location>
</feature>
<accession>A0A1G8I7P3</accession>
<dbReference type="EMBL" id="FNCZ01000007">
    <property type="protein sequence ID" value="SDI14761.1"/>
    <property type="molecule type" value="Genomic_DNA"/>
</dbReference>
<evidence type="ECO:0000256" key="2">
    <source>
        <dbReference type="ARBA" id="ARBA00022692"/>
    </source>
</evidence>
<evidence type="ECO:0000256" key="4">
    <source>
        <dbReference type="ARBA" id="ARBA00023136"/>
    </source>
</evidence>
<evidence type="ECO:0000313" key="7">
    <source>
        <dbReference type="Proteomes" id="UP000199492"/>
    </source>
</evidence>
<dbReference type="GO" id="GO:0016020">
    <property type="term" value="C:membrane"/>
    <property type="evidence" value="ECO:0007669"/>
    <property type="project" value="UniProtKB-SubCell"/>
</dbReference>